<reference evidence="3" key="1">
    <citation type="journal article" date="2019" name="Int. J. Syst. Evol. Microbiol.">
        <title>The Global Catalogue of Microorganisms (GCM) 10K type strain sequencing project: providing services to taxonomists for standard genome sequencing and annotation.</title>
        <authorList>
            <consortium name="The Broad Institute Genomics Platform"/>
            <consortium name="The Broad Institute Genome Sequencing Center for Infectious Disease"/>
            <person name="Wu L."/>
            <person name="Ma J."/>
        </authorList>
    </citation>
    <scope>NUCLEOTIDE SEQUENCE [LARGE SCALE GENOMIC DNA]</scope>
    <source>
        <strain evidence="3">JCM 17551</strain>
    </source>
</reference>
<gene>
    <name evidence="2" type="ORF">GCM10022277_37700</name>
</gene>
<feature type="signal peptide" evidence="1">
    <location>
        <begin position="1"/>
        <end position="24"/>
    </location>
</feature>
<evidence type="ECO:0000256" key="1">
    <source>
        <dbReference type="SAM" id="SignalP"/>
    </source>
</evidence>
<dbReference type="RefSeq" id="WP_344800172.1">
    <property type="nucleotide sequence ID" value="NZ_BAABBN010000012.1"/>
</dbReference>
<feature type="chain" id="PRO_5046926704" description="Carboxypeptidase regulatory-like domain-containing protein" evidence="1">
    <location>
        <begin position="25"/>
        <end position="420"/>
    </location>
</feature>
<dbReference type="EMBL" id="BAABBN010000012">
    <property type="protein sequence ID" value="GAA3937845.1"/>
    <property type="molecule type" value="Genomic_DNA"/>
</dbReference>
<sequence length="420" mass="48056">MSRAYLITLAIITAFFISSCKSTAFTVKTKPSGAKVMLINQEGKQKGQVISDSNFEVTNSEDFFPKDTAQTSVLLLATKEGYKPQLKVLPGIKKGEKNENTPIINLERLSTDVSIETSPPGATVRFIDNRGRYVDFLSKEYVSIRNSRIANLVEDHLRDIDQTLKAVSTPTIVTPFDQKYTEETAKANFSRINKIYIEKEGYNPEIRNISIRPDESNTFSYKLKPFATSIKIISDIDGVEVEDVSNVKGTSFGYLGKSPFIRKFTYDEIYERKDFWNKRQIDLTLKSTKPGYETEYQNVSVRLGEEITVKISMRSQPKEISFQSDPQGSHVYVYREKERDVYNEETQQIETKKLIHWKHLGVTPFTYYMDTSDALKHADKLKFSRPGYQDGMDLFKSGVNNYHLVLTPAGEIIQRQELKN</sequence>
<evidence type="ECO:0000313" key="2">
    <source>
        <dbReference type="EMBL" id="GAA3937845.1"/>
    </source>
</evidence>
<evidence type="ECO:0000313" key="3">
    <source>
        <dbReference type="Proteomes" id="UP001501565"/>
    </source>
</evidence>
<protein>
    <recommendedName>
        <fullName evidence="4">Carboxypeptidase regulatory-like domain-containing protein</fullName>
    </recommendedName>
</protein>
<comment type="caution">
    <text evidence="2">The sequence shown here is derived from an EMBL/GenBank/DDBJ whole genome shotgun (WGS) entry which is preliminary data.</text>
</comment>
<accession>A0ABP7N5V9</accession>
<organism evidence="2 3">
    <name type="scientific">Litoribacillus peritrichatus</name>
    <dbReference type="NCBI Taxonomy" id="718191"/>
    <lineage>
        <taxon>Bacteria</taxon>
        <taxon>Pseudomonadati</taxon>
        <taxon>Pseudomonadota</taxon>
        <taxon>Gammaproteobacteria</taxon>
        <taxon>Oceanospirillales</taxon>
        <taxon>Oceanospirillaceae</taxon>
        <taxon>Litoribacillus</taxon>
    </lineage>
</organism>
<proteinExistence type="predicted"/>
<keyword evidence="3" id="KW-1185">Reference proteome</keyword>
<name>A0ABP7N5V9_9GAMM</name>
<evidence type="ECO:0008006" key="4">
    <source>
        <dbReference type="Google" id="ProtNLM"/>
    </source>
</evidence>
<dbReference type="PROSITE" id="PS51257">
    <property type="entry name" value="PROKAR_LIPOPROTEIN"/>
    <property type="match status" value="1"/>
</dbReference>
<keyword evidence="1" id="KW-0732">Signal</keyword>
<dbReference type="Proteomes" id="UP001501565">
    <property type="component" value="Unassembled WGS sequence"/>
</dbReference>